<name>A0A8S5V2I4_9CAUD</name>
<accession>A0A8S5V2I4</accession>
<evidence type="ECO:0000313" key="1">
    <source>
        <dbReference type="EMBL" id="DAG00960.1"/>
    </source>
</evidence>
<protein>
    <submittedName>
        <fullName evidence="1">Uncharacterized protein</fullName>
    </submittedName>
</protein>
<sequence length="29" mass="3121">MAHSGPIGNRWLNYSFGRTKVNGLMNGAA</sequence>
<organism evidence="1">
    <name type="scientific">CrAss-like virus sp. ctelJ1</name>
    <dbReference type="NCBI Taxonomy" id="2825838"/>
    <lineage>
        <taxon>Viruses</taxon>
        <taxon>Duplodnaviria</taxon>
        <taxon>Heunggongvirae</taxon>
        <taxon>Uroviricota</taxon>
        <taxon>Caudoviricetes</taxon>
        <taxon>Crassvirales</taxon>
    </lineage>
</organism>
<proteinExistence type="predicted"/>
<reference evidence="1" key="1">
    <citation type="journal article" date="2021" name="Proc. Natl. Acad. Sci. U.S.A.">
        <title>A Catalog of Tens of Thousands of Viruses from Human Metagenomes Reveals Hidden Associations with Chronic Diseases.</title>
        <authorList>
            <person name="Tisza M.J."/>
            <person name="Buck C.B."/>
        </authorList>
    </citation>
    <scope>NUCLEOTIDE SEQUENCE</scope>
    <source>
        <strain evidence="1">CtelJ1</strain>
    </source>
</reference>
<dbReference type="EMBL" id="BK016184">
    <property type="protein sequence ID" value="DAG00960.1"/>
    <property type="molecule type" value="Genomic_DNA"/>
</dbReference>